<dbReference type="Pfam" id="PF01475">
    <property type="entry name" value="FUR"/>
    <property type="match status" value="1"/>
</dbReference>
<protein>
    <recommendedName>
        <fullName evidence="4">Ferric uptake regulation protein</fullName>
    </recommendedName>
</protein>
<dbReference type="Gene3D" id="3.30.1490.190">
    <property type="match status" value="1"/>
</dbReference>
<dbReference type="PANTHER" id="PTHR33202">
    <property type="entry name" value="ZINC UPTAKE REGULATION PROTEIN"/>
    <property type="match status" value="1"/>
</dbReference>
<comment type="subunit">
    <text evidence="3">Homodimer.</text>
</comment>
<comment type="similarity">
    <text evidence="2">Belongs to the Fur family.</text>
</comment>
<dbReference type="PANTHER" id="PTHR33202:SF2">
    <property type="entry name" value="FERRIC UPTAKE REGULATION PROTEIN"/>
    <property type="match status" value="1"/>
</dbReference>
<evidence type="ECO:0000256" key="3">
    <source>
        <dbReference type="ARBA" id="ARBA00011738"/>
    </source>
</evidence>
<evidence type="ECO:0000256" key="12">
    <source>
        <dbReference type="ARBA" id="ARBA00023163"/>
    </source>
</evidence>
<feature type="binding site" evidence="13">
    <location>
        <position position="103"/>
    </location>
    <ligand>
        <name>Zn(2+)</name>
        <dbReference type="ChEBI" id="CHEBI:29105"/>
    </ligand>
</feature>
<dbReference type="InterPro" id="IPR036390">
    <property type="entry name" value="WH_DNA-bd_sf"/>
</dbReference>
<proteinExistence type="inferred from homology"/>
<evidence type="ECO:0000256" key="4">
    <source>
        <dbReference type="ARBA" id="ARBA00020910"/>
    </source>
</evidence>
<comment type="cofactor">
    <cofactor evidence="14">
        <name>Mn(2+)</name>
        <dbReference type="ChEBI" id="CHEBI:29035"/>
    </cofactor>
    <cofactor evidence="14">
        <name>Fe(2+)</name>
        <dbReference type="ChEBI" id="CHEBI:29033"/>
    </cofactor>
    <text evidence="14">Binds 1 Mn(2+) or Fe(2+) ion per subunit.</text>
</comment>
<evidence type="ECO:0000256" key="9">
    <source>
        <dbReference type="ARBA" id="ARBA00023004"/>
    </source>
</evidence>
<dbReference type="CDD" id="cd07153">
    <property type="entry name" value="Fur_like"/>
    <property type="match status" value="1"/>
</dbReference>
<evidence type="ECO:0000256" key="2">
    <source>
        <dbReference type="ARBA" id="ARBA00007957"/>
    </source>
</evidence>
<dbReference type="SUPFAM" id="SSF46785">
    <property type="entry name" value="Winged helix' DNA-binding domain"/>
    <property type="match status" value="1"/>
</dbReference>
<dbReference type="PATRIC" id="fig|1703779.3.peg.311"/>
<keyword evidence="9 14" id="KW-0408">Iron</keyword>
<keyword evidence="12" id="KW-0804">Transcription</keyword>
<gene>
    <name evidence="15" type="ORF">AMJ83_01145</name>
</gene>
<dbReference type="Gene3D" id="1.10.10.10">
    <property type="entry name" value="Winged helix-like DNA-binding domain superfamily/Winged helix DNA-binding domain"/>
    <property type="match status" value="1"/>
</dbReference>
<dbReference type="GO" id="GO:0008270">
    <property type="term" value="F:zinc ion binding"/>
    <property type="evidence" value="ECO:0007669"/>
    <property type="project" value="TreeGrafter"/>
</dbReference>
<feature type="binding site" evidence="13">
    <location>
        <position position="140"/>
    </location>
    <ligand>
        <name>Zn(2+)</name>
        <dbReference type="ChEBI" id="CHEBI:29105"/>
    </ligand>
</feature>
<dbReference type="GO" id="GO:1900705">
    <property type="term" value="P:negative regulation of siderophore biosynthetic process"/>
    <property type="evidence" value="ECO:0007669"/>
    <property type="project" value="TreeGrafter"/>
</dbReference>
<dbReference type="InterPro" id="IPR043135">
    <property type="entry name" value="Fur_C"/>
</dbReference>
<evidence type="ECO:0000256" key="8">
    <source>
        <dbReference type="ARBA" id="ARBA00022833"/>
    </source>
</evidence>
<accession>A0A0S8FW58</accession>
<dbReference type="AlphaFoldDB" id="A0A0S8FW58"/>
<dbReference type="InterPro" id="IPR036388">
    <property type="entry name" value="WH-like_DNA-bd_sf"/>
</dbReference>
<keyword evidence="11" id="KW-0238">DNA-binding</keyword>
<dbReference type="GO" id="GO:0005829">
    <property type="term" value="C:cytosol"/>
    <property type="evidence" value="ECO:0007669"/>
    <property type="project" value="TreeGrafter"/>
</dbReference>
<evidence type="ECO:0000313" key="16">
    <source>
        <dbReference type="Proteomes" id="UP000051373"/>
    </source>
</evidence>
<evidence type="ECO:0000256" key="14">
    <source>
        <dbReference type="PIRSR" id="PIRSR602481-2"/>
    </source>
</evidence>
<dbReference type="EMBL" id="LJUJ01000001">
    <property type="protein sequence ID" value="KPK64899.1"/>
    <property type="molecule type" value="Genomic_DNA"/>
</dbReference>
<dbReference type="GO" id="GO:0045892">
    <property type="term" value="P:negative regulation of DNA-templated transcription"/>
    <property type="evidence" value="ECO:0007669"/>
    <property type="project" value="TreeGrafter"/>
</dbReference>
<feature type="binding site" evidence="14">
    <location>
        <position position="94"/>
    </location>
    <ligand>
        <name>Fe cation</name>
        <dbReference type="ChEBI" id="CHEBI:24875"/>
    </ligand>
</feature>
<comment type="caution">
    <text evidence="15">The sequence shown here is derived from an EMBL/GenBank/DDBJ whole genome shotgun (WGS) entry which is preliminary data.</text>
</comment>
<evidence type="ECO:0000256" key="1">
    <source>
        <dbReference type="ARBA" id="ARBA00004496"/>
    </source>
</evidence>
<feature type="binding site" evidence="14">
    <location>
        <position position="132"/>
    </location>
    <ligand>
        <name>Fe cation</name>
        <dbReference type="ChEBI" id="CHEBI:24875"/>
    </ligand>
</feature>
<feature type="binding site" evidence="13">
    <location>
        <position position="143"/>
    </location>
    <ligand>
        <name>Zn(2+)</name>
        <dbReference type="ChEBI" id="CHEBI:29105"/>
    </ligand>
</feature>
<evidence type="ECO:0000313" key="15">
    <source>
        <dbReference type="EMBL" id="KPK64899.1"/>
    </source>
</evidence>
<keyword evidence="7 13" id="KW-0479">Metal-binding</keyword>
<keyword evidence="10" id="KW-0805">Transcription regulation</keyword>
<dbReference type="Proteomes" id="UP000051373">
    <property type="component" value="Unassembled WGS sequence"/>
</dbReference>
<dbReference type="STRING" id="1703779.AMJ83_01145"/>
<evidence type="ECO:0000256" key="6">
    <source>
        <dbReference type="ARBA" id="ARBA00022491"/>
    </source>
</evidence>
<keyword evidence="6" id="KW-0678">Repressor</keyword>
<sequence>MRNSDSTWQRLTEHKSKHGLKTSGKRSFVINYFIEADRHFTVEELYDEIKKIRPKISYSTVYRALRLLTHCGLAYECTFADAVVRYEPAHQAEHHGHLICRRCGKIIEFENDKIERLQKNVARKYGFRVSTHKLELYGLCKKCREANKERRQ</sequence>
<keyword evidence="8 13" id="KW-0862">Zinc</keyword>
<dbReference type="InterPro" id="IPR002481">
    <property type="entry name" value="FUR"/>
</dbReference>
<evidence type="ECO:0000256" key="10">
    <source>
        <dbReference type="ARBA" id="ARBA00023015"/>
    </source>
</evidence>
<dbReference type="GO" id="GO:0003700">
    <property type="term" value="F:DNA-binding transcription factor activity"/>
    <property type="evidence" value="ECO:0007669"/>
    <property type="project" value="InterPro"/>
</dbReference>
<comment type="subcellular location">
    <subcellularLocation>
        <location evidence="1">Cytoplasm</location>
    </subcellularLocation>
</comment>
<evidence type="ECO:0000256" key="7">
    <source>
        <dbReference type="ARBA" id="ARBA00022723"/>
    </source>
</evidence>
<dbReference type="FunFam" id="3.30.1490.190:FF:000001">
    <property type="entry name" value="Ferric uptake regulation protein"/>
    <property type="match status" value="1"/>
</dbReference>
<feature type="binding site" evidence="14">
    <location>
        <position position="115"/>
    </location>
    <ligand>
        <name>Fe cation</name>
        <dbReference type="ChEBI" id="CHEBI:24875"/>
    </ligand>
</feature>
<organism evidence="15 16">
    <name type="scientific">candidate division WOR_3 bacterium SM23_42</name>
    <dbReference type="NCBI Taxonomy" id="1703779"/>
    <lineage>
        <taxon>Bacteria</taxon>
        <taxon>Bacteria division WOR-3</taxon>
    </lineage>
</organism>
<evidence type="ECO:0000256" key="13">
    <source>
        <dbReference type="PIRSR" id="PIRSR602481-1"/>
    </source>
</evidence>
<keyword evidence="5" id="KW-0963">Cytoplasm</keyword>
<name>A0A0S8FW58_UNCW3</name>
<feature type="binding site" evidence="13">
    <location>
        <position position="100"/>
    </location>
    <ligand>
        <name>Zn(2+)</name>
        <dbReference type="ChEBI" id="CHEBI:29105"/>
    </ligand>
</feature>
<evidence type="ECO:0000256" key="11">
    <source>
        <dbReference type="ARBA" id="ARBA00023125"/>
    </source>
</evidence>
<reference evidence="15 16" key="1">
    <citation type="journal article" date="2015" name="Microbiome">
        <title>Genomic resolution of linkages in carbon, nitrogen, and sulfur cycling among widespread estuary sediment bacteria.</title>
        <authorList>
            <person name="Baker B.J."/>
            <person name="Lazar C.S."/>
            <person name="Teske A.P."/>
            <person name="Dick G.J."/>
        </authorList>
    </citation>
    <scope>NUCLEOTIDE SEQUENCE [LARGE SCALE GENOMIC DNA]</scope>
    <source>
        <strain evidence="15">SM23_42</strain>
    </source>
</reference>
<dbReference type="GO" id="GO:0000976">
    <property type="term" value="F:transcription cis-regulatory region binding"/>
    <property type="evidence" value="ECO:0007669"/>
    <property type="project" value="TreeGrafter"/>
</dbReference>
<evidence type="ECO:0000256" key="5">
    <source>
        <dbReference type="ARBA" id="ARBA00022490"/>
    </source>
</evidence>
<comment type="cofactor">
    <cofactor evidence="13">
        <name>Zn(2+)</name>
        <dbReference type="ChEBI" id="CHEBI:29105"/>
    </cofactor>
    <text evidence="13">Binds 1 zinc ion per subunit.</text>
</comment>